<dbReference type="STRING" id="1203190.GCA_000312345_02072"/>
<evidence type="ECO:0000313" key="2">
    <source>
        <dbReference type="Proteomes" id="UP000182237"/>
    </source>
</evidence>
<reference evidence="1 2" key="1">
    <citation type="submission" date="2016-10" db="EMBL/GenBank/DDBJ databases">
        <authorList>
            <person name="de Groot N.N."/>
        </authorList>
    </citation>
    <scope>NUCLEOTIDE SEQUENCE [LARGE SCALE GENOMIC DNA]</scope>
    <source>
        <strain evidence="1 2">DSM 45434</strain>
    </source>
</reference>
<name>A0A1H1UZJ7_9CORY</name>
<dbReference type="Proteomes" id="UP000182237">
    <property type="component" value="Chromosome I"/>
</dbReference>
<dbReference type="EMBL" id="LT629765">
    <property type="protein sequence ID" value="SDS77964.1"/>
    <property type="molecule type" value="Genomic_DNA"/>
</dbReference>
<proteinExistence type="predicted"/>
<evidence type="ECO:0000313" key="1">
    <source>
        <dbReference type="EMBL" id="SDS77964.1"/>
    </source>
</evidence>
<keyword evidence="2" id="KW-1185">Reference proteome</keyword>
<protein>
    <submittedName>
        <fullName evidence="1">Uncharacterized protein</fullName>
    </submittedName>
</protein>
<organism evidence="1 2">
    <name type="scientific">Corynebacterium timonense</name>
    <dbReference type="NCBI Taxonomy" id="441500"/>
    <lineage>
        <taxon>Bacteria</taxon>
        <taxon>Bacillati</taxon>
        <taxon>Actinomycetota</taxon>
        <taxon>Actinomycetes</taxon>
        <taxon>Mycobacteriales</taxon>
        <taxon>Corynebacteriaceae</taxon>
        <taxon>Corynebacterium</taxon>
    </lineage>
</organism>
<dbReference type="AlphaFoldDB" id="A0A1H1UZJ7"/>
<sequence>MSAATTPRPARSGTATLGPVEVALPTNEAEDWAINYAYF</sequence>
<gene>
    <name evidence="1" type="ORF">SAMN04488539_2375</name>
</gene>
<accession>A0A1H1UZJ7</accession>